<organism evidence="1 2">
    <name type="scientific">Bifidobacterium adolescentis</name>
    <dbReference type="NCBI Taxonomy" id="1680"/>
    <lineage>
        <taxon>Bacteria</taxon>
        <taxon>Bacillati</taxon>
        <taxon>Actinomycetota</taxon>
        <taxon>Actinomycetes</taxon>
        <taxon>Bifidobacteriales</taxon>
        <taxon>Bifidobacteriaceae</taxon>
        <taxon>Bifidobacterium</taxon>
    </lineage>
</organism>
<dbReference type="EMBL" id="WDIP01000009">
    <property type="protein sequence ID" value="KAB5883939.1"/>
    <property type="molecule type" value="Genomic_DNA"/>
</dbReference>
<evidence type="ECO:0000313" key="1">
    <source>
        <dbReference type="EMBL" id="KAB5883939.1"/>
    </source>
</evidence>
<proteinExistence type="predicted"/>
<reference evidence="1 2" key="1">
    <citation type="journal article" date="2019" name="Nat. Med.">
        <title>A library of human gut bacterial isolates paired with longitudinal multiomics data enables mechanistic microbiome research.</title>
        <authorList>
            <person name="Poyet M."/>
            <person name="Groussin M."/>
            <person name="Gibbons S.M."/>
            <person name="Avila-Pacheco J."/>
            <person name="Jiang X."/>
            <person name="Kearney S.M."/>
            <person name="Perrotta A.R."/>
            <person name="Berdy B."/>
            <person name="Zhao S."/>
            <person name="Lieberman T.D."/>
            <person name="Swanson P.K."/>
            <person name="Smith M."/>
            <person name="Roesemann S."/>
            <person name="Alexander J.E."/>
            <person name="Rich S.A."/>
            <person name="Livny J."/>
            <person name="Vlamakis H."/>
            <person name="Clish C."/>
            <person name="Bullock K."/>
            <person name="Deik A."/>
            <person name="Scott J."/>
            <person name="Pierce K.A."/>
            <person name="Xavier R.J."/>
            <person name="Alm E.J."/>
        </authorList>
    </citation>
    <scope>NUCLEOTIDE SEQUENCE [LARGE SCALE GENOMIC DNA]</scope>
    <source>
        <strain evidence="1 2">BIOML-A105</strain>
    </source>
</reference>
<dbReference type="AlphaFoldDB" id="A0A6A2REL5"/>
<protein>
    <submittedName>
        <fullName evidence="1">Uncharacterized protein</fullName>
    </submittedName>
</protein>
<accession>A0A6A2REL5</accession>
<name>A0A6A2REL5_BIFAD</name>
<sequence>MRYDIRRFHRPVCAFPGCGNEYDGDEAEWWSDPYWALDQAREDDWLVLDGRHDEPVCICPEHLLYDGDGRLVRYDPEGVVPETAALAGFYEGHVGEPLPDPDCERGALDALLHSGLVTADHPFLLPICEYPHCGAVFADEPFGAMWYPDEDTAETAVHDSHAWAMPKGDDSECHAFCPLHVLHDGDGRPVPVGRTVLPPALAERCTDPRLPAVRPSCADDVLDVLRKG</sequence>
<gene>
    <name evidence="1" type="ORF">GA629_08215</name>
</gene>
<evidence type="ECO:0000313" key="2">
    <source>
        <dbReference type="Proteomes" id="UP000470200"/>
    </source>
</evidence>
<comment type="caution">
    <text evidence="1">The sequence shown here is derived from an EMBL/GenBank/DDBJ whole genome shotgun (WGS) entry which is preliminary data.</text>
</comment>
<dbReference type="Proteomes" id="UP000470200">
    <property type="component" value="Unassembled WGS sequence"/>
</dbReference>